<accession>A0ABV6BK10</accession>
<dbReference type="InterPro" id="IPR036388">
    <property type="entry name" value="WH-like_DNA-bd_sf"/>
</dbReference>
<feature type="domain" description="HTH gntR-type" evidence="4">
    <location>
        <begin position="18"/>
        <end position="86"/>
    </location>
</feature>
<dbReference type="Proteomes" id="UP001589734">
    <property type="component" value="Unassembled WGS sequence"/>
</dbReference>
<keyword evidence="6" id="KW-1185">Reference proteome</keyword>
<evidence type="ECO:0000256" key="2">
    <source>
        <dbReference type="ARBA" id="ARBA00023125"/>
    </source>
</evidence>
<organism evidence="5 6">
    <name type="scientific">Flavobacterium procerum</name>
    <dbReference type="NCBI Taxonomy" id="1455569"/>
    <lineage>
        <taxon>Bacteria</taxon>
        <taxon>Pseudomonadati</taxon>
        <taxon>Bacteroidota</taxon>
        <taxon>Flavobacteriia</taxon>
        <taxon>Flavobacteriales</taxon>
        <taxon>Flavobacteriaceae</taxon>
        <taxon>Flavobacterium</taxon>
    </lineage>
</organism>
<dbReference type="InterPro" id="IPR036390">
    <property type="entry name" value="WH_DNA-bd_sf"/>
</dbReference>
<evidence type="ECO:0000313" key="5">
    <source>
        <dbReference type="EMBL" id="MFC0075775.1"/>
    </source>
</evidence>
<dbReference type="SUPFAM" id="SSF53822">
    <property type="entry name" value="Periplasmic binding protein-like I"/>
    <property type="match status" value="1"/>
</dbReference>
<dbReference type="SUPFAM" id="SSF46785">
    <property type="entry name" value="Winged helix' DNA-binding domain"/>
    <property type="match status" value="1"/>
</dbReference>
<comment type="caution">
    <text evidence="5">The sequence shown here is derived from an EMBL/GenBank/DDBJ whole genome shotgun (WGS) entry which is preliminary data.</text>
</comment>
<dbReference type="InterPro" id="IPR046335">
    <property type="entry name" value="LacI/GalR-like_sensor"/>
</dbReference>
<keyword evidence="3" id="KW-0804">Transcription</keyword>
<dbReference type="InterPro" id="IPR028082">
    <property type="entry name" value="Peripla_BP_I"/>
</dbReference>
<dbReference type="Pfam" id="PF13377">
    <property type="entry name" value="Peripla_BP_3"/>
    <property type="match status" value="1"/>
</dbReference>
<dbReference type="SMART" id="SM00345">
    <property type="entry name" value="HTH_GNTR"/>
    <property type="match status" value="1"/>
</dbReference>
<protein>
    <submittedName>
        <fullName evidence="5">GntR family transcriptional regulator</fullName>
    </submittedName>
</protein>
<evidence type="ECO:0000256" key="1">
    <source>
        <dbReference type="ARBA" id="ARBA00023015"/>
    </source>
</evidence>
<keyword evidence="1" id="KW-0805">Transcription regulation</keyword>
<dbReference type="Gene3D" id="1.10.10.10">
    <property type="entry name" value="Winged helix-like DNA-binding domain superfamily/Winged helix DNA-binding domain"/>
    <property type="match status" value="1"/>
</dbReference>
<dbReference type="PANTHER" id="PTHR38445">
    <property type="entry name" value="HTH-TYPE TRANSCRIPTIONAL REPRESSOR YTRA"/>
    <property type="match status" value="1"/>
</dbReference>
<dbReference type="InterPro" id="IPR000524">
    <property type="entry name" value="Tscrpt_reg_HTH_GntR"/>
</dbReference>
<dbReference type="PANTHER" id="PTHR38445:SF10">
    <property type="entry name" value="GNTR-FAMILY TRANSCRIPTIONAL REGULATOR"/>
    <property type="match status" value="1"/>
</dbReference>
<dbReference type="EMBL" id="JBHLYW010000002">
    <property type="protein sequence ID" value="MFC0075775.1"/>
    <property type="molecule type" value="Genomic_DNA"/>
</dbReference>
<reference evidence="5 6" key="1">
    <citation type="submission" date="2024-09" db="EMBL/GenBank/DDBJ databases">
        <authorList>
            <person name="Sun Q."/>
            <person name="Mori K."/>
        </authorList>
    </citation>
    <scope>NUCLEOTIDE SEQUENCE [LARGE SCALE GENOMIC DNA]</scope>
    <source>
        <strain evidence="5 6">CGMCC 1.12926</strain>
    </source>
</reference>
<evidence type="ECO:0000256" key="3">
    <source>
        <dbReference type="ARBA" id="ARBA00023163"/>
    </source>
</evidence>
<dbReference type="Gene3D" id="3.40.50.2300">
    <property type="match status" value="2"/>
</dbReference>
<dbReference type="CDD" id="cd07377">
    <property type="entry name" value="WHTH_GntR"/>
    <property type="match status" value="1"/>
</dbReference>
<sequence>MISTTEHSEIKIESNSSIPKYIQVANGLAEEILSGKMEKGQRLPSINELSKARSISRDTAEKAYKELRDRNLAFSVMGVGNFVSINDEKSKNVLFLINKPCSYKMEVYDSFVTTIGNNVHVDMHLYYNDEQLFIEVLKKNIHNYNYFVIMPHFRNTEESHVNYTPNVINFIENIPKEKLVILDNSCEEITGDFTAVYQDFKSDIFNALKEGIDKLKKYEKIIFVHPEKAAFPAPGSLVDGFLEFCNTYNFEYEIADKIYDGLEFKNKEAYITIEDNDLVNLIQQIKEKKLKIGKDVGVISYNETPLKALLDITVMSTDFKAMGQKAGDLILSKKKEISKNPFRYIERTSL</sequence>
<proteinExistence type="predicted"/>
<evidence type="ECO:0000259" key="4">
    <source>
        <dbReference type="PROSITE" id="PS50949"/>
    </source>
</evidence>
<dbReference type="PROSITE" id="PS50949">
    <property type="entry name" value="HTH_GNTR"/>
    <property type="match status" value="1"/>
</dbReference>
<name>A0ABV6BK10_9FLAO</name>
<dbReference type="RefSeq" id="WP_379685465.1">
    <property type="nucleotide sequence ID" value="NZ_JBHLYW010000002.1"/>
</dbReference>
<dbReference type="Pfam" id="PF00392">
    <property type="entry name" value="GntR"/>
    <property type="match status" value="1"/>
</dbReference>
<evidence type="ECO:0000313" key="6">
    <source>
        <dbReference type="Proteomes" id="UP001589734"/>
    </source>
</evidence>
<gene>
    <name evidence="5" type="ORF">ACFFLS_01875</name>
</gene>
<keyword evidence="2" id="KW-0238">DNA-binding</keyword>